<keyword evidence="1" id="KW-0812">Transmembrane</keyword>
<evidence type="ECO:0000313" key="2">
    <source>
        <dbReference type="EMBL" id="KAK4217511.1"/>
    </source>
</evidence>
<dbReference type="Proteomes" id="UP001301769">
    <property type="component" value="Unassembled WGS sequence"/>
</dbReference>
<evidence type="ECO:0000313" key="3">
    <source>
        <dbReference type="Proteomes" id="UP001301769"/>
    </source>
</evidence>
<dbReference type="EMBL" id="MU858059">
    <property type="protein sequence ID" value="KAK4217511.1"/>
    <property type="molecule type" value="Genomic_DNA"/>
</dbReference>
<keyword evidence="3" id="KW-1185">Reference proteome</keyword>
<evidence type="ECO:0000256" key="1">
    <source>
        <dbReference type="SAM" id="Phobius"/>
    </source>
</evidence>
<protein>
    <submittedName>
        <fullName evidence="2">Uncharacterized protein</fullName>
    </submittedName>
</protein>
<dbReference type="AlphaFoldDB" id="A0AAN6YF82"/>
<keyword evidence="1" id="KW-0472">Membrane</keyword>
<sequence>MSFNIALAALFAKFTPILLSQIPFSNSVTWKIHEVCTWMTVAFLGHMVLVLVVDVWRTCRLRRVFRTGREIHGQGTGTEIELLVRMDTIAGCLYYLFESRMVREFEGLSMVKSKRERDSLVEGMGRWYCLRTESDDENGRIPPWEGGGEGAKRVRVDYA</sequence>
<name>A0AAN6YF82_9PEZI</name>
<accession>A0AAN6YF82</accession>
<organism evidence="2 3">
    <name type="scientific">Rhypophila decipiens</name>
    <dbReference type="NCBI Taxonomy" id="261697"/>
    <lineage>
        <taxon>Eukaryota</taxon>
        <taxon>Fungi</taxon>
        <taxon>Dikarya</taxon>
        <taxon>Ascomycota</taxon>
        <taxon>Pezizomycotina</taxon>
        <taxon>Sordariomycetes</taxon>
        <taxon>Sordariomycetidae</taxon>
        <taxon>Sordariales</taxon>
        <taxon>Naviculisporaceae</taxon>
        <taxon>Rhypophila</taxon>
    </lineage>
</organism>
<comment type="caution">
    <text evidence="2">The sequence shown here is derived from an EMBL/GenBank/DDBJ whole genome shotgun (WGS) entry which is preliminary data.</text>
</comment>
<proteinExistence type="predicted"/>
<gene>
    <name evidence="2" type="ORF">QBC37DRAFT_46884</name>
</gene>
<feature type="transmembrane region" description="Helical" evidence="1">
    <location>
        <begin position="36"/>
        <end position="56"/>
    </location>
</feature>
<reference evidence="2" key="1">
    <citation type="journal article" date="2023" name="Mol. Phylogenet. Evol.">
        <title>Genome-scale phylogeny and comparative genomics of the fungal order Sordariales.</title>
        <authorList>
            <person name="Hensen N."/>
            <person name="Bonometti L."/>
            <person name="Westerberg I."/>
            <person name="Brannstrom I.O."/>
            <person name="Guillou S."/>
            <person name="Cros-Aarteil S."/>
            <person name="Calhoun S."/>
            <person name="Haridas S."/>
            <person name="Kuo A."/>
            <person name="Mondo S."/>
            <person name="Pangilinan J."/>
            <person name="Riley R."/>
            <person name="LaButti K."/>
            <person name="Andreopoulos B."/>
            <person name="Lipzen A."/>
            <person name="Chen C."/>
            <person name="Yan M."/>
            <person name="Daum C."/>
            <person name="Ng V."/>
            <person name="Clum A."/>
            <person name="Steindorff A."/>
            <person name="Ohm R.A."/>
            <person name="Martin F."/>
            <person name="Silar P."/>
            <person name="Natvig D.O."/>
            <person name="Lalanne C."/>
            <person name="Gautier V."/>
            <person name="Ament-Velasquez S.L."/>
            <person name="Kruys A."/>
            <person name="Hutchinson M.I."/>
            <person name="Powell A.J."/>
            <person name="Barry K."/>
            <person name="Miller A.N."/>
            <person name="Grigoriev I.V."/>
            <person name="Debuchy R."/>
            <person name="Gladieux P."/>
            <person name="Hiltunen Thoren M."/>
            <person name="Johannesson H."/>
        </authorList>
    </citation>
    <scope>NUCLEOTIDE SEQUENCE</scope>
    <source>
        <strain evidence="2">PSN293</strain>
    </source>
</reference>
<keyword evidence="1" id="KW-1133">Transmembrane helix</keyword>
<reference evidence="2" key="2">
    <citation type="submission" date="2023-05" db="EMBL/GenBank/DDBJ databases">
        <authorList>
            <consortium name="Lawrence Berkeley National Laboratory"/>
            <person name="Steindorff A."/>
            <person name="Hensen N."/>
            <person name="Bonometti L."/>
            <person name="Westerberg I."/>
            <person name="Brannstrom I.O."/>
            <person name="Guillou S."/>
            <person name="Cros-Aarteil S."/>
            <person name="Calhoun S."/>
            <person name="Haridas S."/>
            <person name="Kuo A."/>
            <person name="Mondo S."/>
            <person name="Pangilinan J."/>
            <person name="Riley R."/>
            <person name="Labutti K."/>
            <person name="Andreopoulos B."/>
            <person name="Lipzen A."/>
            <person name="Chen C."/>
            <person name="Yanf M."/>
            <person name="Daum C."/>
            <person name="Ng V."/>
            <person name="Clum A."/>
            <person name="Ohm R."/>
            <person name="Martin F."/>
            <person name="Silar P."/>
            <person name="Natvig D."/>
            <person name="Lalanne C."/>
            <person name="Gautier V."/>
            <person name="Ament-Velasquez S.L."/>
            <person name="Kruys A."/>
            <person name="Hutchinson M.I."/>
            <person name="Powell A.J."/>
            <person name="Barry K."/>
            <person name="Miller A.N."/>
            <person name="Grigoriev I.V."/>
            <person name="Debuchy R."/>
            <person name="Gladieux P."/>
            <person name="Thoren M.H."/>
            <person name="Johannesson H."/>
        </authorList>
    </citation>
    <scope>NUCLEOTIDE SEQUENCE</scope>
    <source>
        <strain evidence="2">PSN293</strain>
    </source>
</reference>